<evidence type="ECO:0000256" key="2">
    <source>
        <dbReference type="SAM" id="Phobius"/>
    </source>
</evidence>
<dbReference type="GO" id="GO:0030975">
    <property type="term" value="F:thiamine binding"/>
    <property type="evidence" value="ECO:0007669"/>
    <property type="project" value="TreeGrafter"/>
</dbReference>
<dbReference type="PANTHER" id="PTHR30006">
    <property type="entry name" value="THIAMINE-BINDING PERIPLASMIC PROTEIN-RELATED"/>
    <property type="match status" value="1"/>
</dbReference>
<proteinExistence type="predicted"/>
<comment type="caution">
    <text evidence="3">The sequence shown here is derived from an EMBL/GenBank/DDBJ whole genome shotgun (WGS) entry which is preliminary data.</text>
</comment>
<organism evidence="3 4">
    <name type="scientific">Oribacterium asaccharolyticum ACB7</name>
    <dbReference type="NCBI Taxonomy" id="796944"/>
    <lineage>
        <taxon>Bacteria</taxon>
        <taxon>Bacillati</taxon>
        <taxon>Bacillota</taxon>
        <taxon>Clostridia</taxon>
        <taxon>Lachnospirales</taxon>
        <taxon>Lachnospiraceae</taxon>
        <taxon>Oribacterium</taxon>
    </lineage>
</organism>
<dbReference type="HOGENOM" id="CLU_026974_0_2_9"/>
<dbReference type="GO" id="GO:0030976">
    <property type="term" value="F:thiamine pyrophosphate binding"/>
    <property type="evidence" value="ECO:0007669"/>
    <property type="project" value="TreeGrafter"/>
</dbReference>
<feature type="transmembrane region" description="Helical" evidence="2">
    <location>
        <begin position="44"/>
        <end position="60"/>
    </location>
</feature>
<keyword evidence="2" id="KW-0812">Transmembrane</keyword>
<evidence type="ECO:0000256" key="1">
    <source>
        <dbReference type="ARBA" id="ARBA00022729"/>
    </source>
</evidence>
<dbReference type="Gene3D" id="3.40.190.10">
    <property type="entry name" value="Periplasmic binding protein-like II"/>
    <property type="match status" value="2"/>
</dbReference>
<dbReference type="InterPro" id="IPR026045">
    <property type="entry name" value="Ferric-bd"/>
</dbReference>
<sequence>MFSFRKEEVNEISNATRAILVKNKRSQALPMPLVKNKEEKRKDILLLFLCISVFALLFSSCGRRTEGEVLKAPAEDKRLLIYTSHKEELWKPIVKEFEERTGIWVEVVSGGTNLLLEEIAEKKGEVDADLFFGGGVESLNAFSEYFIPYEAKGIEEVDPQFRSASDVWTPFSALPVVLIYNEKLLSPEELSSWEDVLNPKFKGKIAMANPAHSASAFTGLLSFAEAVQEDTDSTEDIAGDKEILPRIAKQLDGKEYADSGEVPEAVADGSELVGITLEETALKYMAKGKNIGIIYPKEGTTVVPDAGAILKGAKHLENAQKFLDFSISKDCQDILQKRFHRRAVLKSMAGEGEPSLLEIKKLSYDIPKISAERNRVLTDWSFYMGLIEEEEKAS</sequence>
<keyword evidence="1" id="KW-0732">Signal</keyword>
<dbReference type="PIRSF" id="PIRSF002825">
    <property type="entry name" value="CfbpA"/>
    <property type="match status" value="1"/>
</dbReference>
<dbReference type="PATRIC" id="fig|796944.3.peg.332"/>
<keyword evidence="2" id="KW-1133">Transmembrane helix</keyword>
<reference evidence="3 4" key="1">
    <citation type="submission" date="2011-08" db="EMBL/GenBank/DDBJ databases">
        <title>The Genome Sequence of Oribacterium sp. ACB7.</title>
        <authorList>
            <consortium name="The Broad Institute Genome Sequencing Platform"/>
            <person name="Earl A."/>
            <person name="Ward D."/>
            <person name="Feldgarden M."/>
            <person name="Gevers D."/>
            <person name="Sizova M."/>
            <person name="Hazen A."/>
            <person name="Epstein S."/>
            <person name="Young S.K."/>
            <person name="Zeng Q."/>
            <person name="Gargeya S."/>
            <person name="Fitzgerald M."/>
            <person name="Haas B."/>
            <person name="Abouelleil A."/>
            <person name="Alvarado L."/>
            <person name="Arachchi H.M."/>
            <person name="Berlin A."/>
            <person name="Brown A."/>
            <person name="Chapman S.B."/>
            <person name="Chen Z."/>
            <person name="Dunbar C."/>
            <person name="Freedman E."/>
            <person name="Gearin G."/>
            <person name="Gellesch M."/>
            <person name="Goldberg J."/>
            <person name="Griggs A."/>
            <person name="Gujja S."/>
            <person name="Heiman D."/>
            <person name="Howarth C."/>
            <person name="Larson L."/>
            <person name="Lui A."/>
            <person name="MacDonald P.J.P."/>
            <person name="Montmayeur A."/>
            <person name="Murphy C."/>
            <person name="Neiman D."/>
            <person name="Pearson M."/>
            <person name="Priest M."/>
            <person name="Roberts A."/>
            <person name="Saif S."/>
            <person name="Shea T."/>
            <person name="Shenoy N."/>
            <person name="Sisk P."/>
            <person name="Stolte C."/>
            <person name="Sykes S."/>
            <person name="Wortman J."/>
            <person name="Nusbaum C."/>
            <person name="Birren B."/>
        </authorList>
    </citation>
    <scope>NUCLEOTIDE SEQUENCE [LARGE SCALE GENOMIC DNA]</scope>
    <source>
        <strain evidence="3 4">ACB7</strain>
    </source>
</reference>
<evidence type="ECO:0000313" key="4">
    <source>
        <dbReference type="Proteomes" id="UP000003527"/>
    </source>
</evidence>
<dbReference type="PANTHER" id="PTHR30006:SF2">
    <property type="entry name" value="ABC TRANSPORTER SUBSTRATE-BINDING PROTEIN"/>
    <property type="match status" value="1"/>
</dbReference>
<dbReference type="AlphaFoldDB" id="G9WRU9"/>
<dbReference type="GO" id="GO:0030288">
    <property type="term" value="C:outer membrane-bounded periplasmic space"/>
    <property type="evidence" value="ECO:0007669"/>
    <property type="project" value="TreeGrafter"/>
</dbReference>
<keyword evidence="2" id="KW-0472">Membrane</keyword>
<protein>
    <recommendedName>
        <fullName evidence="5">Iron ABC transporter substrate-binding protein</fullName>
    </recommendedName>
</protein>
<dbReference type="Pfam" id="PF13343">
    <property type="entry name" value="SBP_bac_6"/>
    <property type="match status" value="1"/>
</dbReference>
<keyword evidence="4" id="KW-1185">Reference proteome</keyword>
<evidence type="ECO:0008006" key="5">
    <source>
        <dbReference type="Google" id="ProtNLM"/>
    </source>
</evidence>
<gene>
    <name evidence="3" type="ORF">HMPREF9624_01815</name>
</gene>
<dbReference type="SUPFAM" id="SSF53850">
    <property type="entry name" value="Periplasmic binding protein-like II"/>
    <property type="match status" value="1"/>
</dbReference>
<dbReference type="EMBL" id="AFZD01000004">
    <property type="protein sequence ID" value="EHL14039.1"/>
    <property type="molecule type" value="Genomic_DNA"/>
</dbReference>
<dbReference type="GO" id="GO:0015888">
    <property type="term" value="P:thiamine transport"/>
    <property type="evidence" value="ECO:0007669"/>
    <property type="project" value="TreeGrafter"/>
</dbReference>
<name>G9WRU9_9FIRM</name>
<evidence type="ECO:0000313" key="3">
    <source>
        <dbReference type="EMBL" id="EHL14039.1"/>
    </source>
</evidence>
<dbReference type="Proteomes" id="UP000003527">
    <property type="component" value="Unassembled WGS sequence"/>
</dbReference>
<dbReference type="RefSeq" id="WP_009537506.1">
    <property type="nucleotide sequence ID" value="NZ_JH414506.1"/>
</dbReference>
<accession>G9WRU9</accession>